<comment type="caution">
    <text evidence="2">The sequence shown here is derived from an EMBL/GenBank/DDBJ whole genome shotgun (WGS) entry which is preliminary data.</text>
</comment>
<name>A0A8X6P3Y8_NEPPI</name>
<evidence type="ECO:0000313" key="2">
    <source>
        <dbReference type="EMBL" id="GFT50049.1"/>
    </source>
</evidence>
<feature type="region of interest" description="Disordered" evidence="1">
    <location>
        <begin position="1"/>
        <end position="29"/>
    </location>
</feature>
<sequence length="114" mass="12677">MSSSFNTEDSSSNLFDDTSGYKSSSFISQNKSKDFNEKHQLYIKNLNASFGTPSYQESEPSTSSNLNEESNIIDKKVVQSQLSSNKLEKVPVVTSPSEQLPKVILEETLNSCQK</sequence>
<feature type="region of interest" description="Disordered" evidence="1">
    <location>
        <begin position="49"/>
        <end position="72"/>
    </location>
</feature>
<keyword evidence="3" id="KW-1185">Reference proteome</keyword>
<dbReference type="AlphaFoldDB" id="A0A8X6P3Y8"/>
<protein>
    <submittedName>
        <fullName evidence="2">Uncharacterized protein</fullName>
    </submittedName>
</protein>
<dbReference type="Proteomes" id="UP000887013">
    <property type="component" value="Unassembled WGS sequence"/>
</dbReference>
<organism evidence="2 3">
    <name type="scientific">Nephila pilipes</name>
    <name type="common">Giant wood spider</name>
    <name type="synonym">Nephila maculata</name>
    <dbReference type="NCBI Taxonomy" id="299642"/>
    <lineage>
        <taxon>Eukaryota</taxon>
        <taxon>Metazoa</taxon>
        <taxon>Ecdysozoa</taxon>
        <taxon>Arthropoda</taxon>
        <taxon>Chelicerata</taxon>
        <taxon>Arachnida</taxon>
        <taxon>Araneae</taxon>
        <taxon>Araneomorphae</taxon>
        <taxon>Entelegynae</taxon>
        <taxon>Araneoidea</taxon>
        <taxon>Nephilidae</taxon>
        <taxon>Nephila</taxon>
    </lineage>
</organism>
<feature type="non-terminal residue" evidence="2">
    <location>
        <position position="114"/>
    </location>
</feature>
<proteinExistence type="predicted"/>
<accession>A0A8X6P3Y8</accession>
<feature type="compositionally biased region" description="Polar residues" evidence="1">
    <location>
        <begin position="49"/>
        <end position="70"/>
    </location>
</feature>
<evidence type="ECO:0000313" key="3">
    <source>
        <dbReference type="Proteomes" id="UP000887013"/>
    </source>
</evidence>
<dbReference type="OrthoDB" id="6449557at2759"/>
<evidence type="ECO:0000256" key="1">
    <source>
        <dbReference type="SAM" id="MobiDB-lite"/>
    </source>
</evidence>
<reference evidence="2" key="1">
    <citation type="submission" date="2020-08" db="EMBL/GenBank/DDBJ databases">
        <title>Multicomponent nature underlies the extraordinary mechanical properties of spider dragline silk.</title>
        <authorList>
            <person name="Kono N."/>
            <person name="Nakamura H."/>
            <person name="Mori M."/>
            <person name="Yoshida Y."/>
            <person name="Ohtoshi R."/>
            <person name="Malay A.D."/>
            <person name="Moran D.A.P."/>
            <person name="Tomita M."/>
            <person name="Numata K."/>
            <person name="Arakawa K."/>
        </authorList>
    </citation>
    <scope>NUCLEOTIDE SEQUENCE</scope>
</reference>
<feature type="compositionally biased region" description="Polar residues" evidence="1">
    <location>
        <begin position="13"/>
        <end position="29"/>
    </location>
</feature>
<feature type="compositionally biased region" description="Low complexity" evidence="1">
    <location>
        <begin position="1"/>
        <end position="12"/>
    </location>
</feature>
<dbReference type="EMBL" id="BMAW01111863">
    <property type="protein sequence ID" value="GFT50049.1"/>
    <property type="molecule type" value="Genomic_DNA"/>
</dbReference>
<gene>
    <name evidence="2" type="ORF">NPIL_355831</name>
</gene>